<dbReference type="OrthoDB" id="433924at2759"/>
<proteinExistence type="predicted"/>
<dbReference type="InterPro" id="IPR000953">
    <property type="entry name" value="Chromo/chromo_shadow_dom"/>
</dbReference>
<feature type="compositionally biased region" description="Low complexity" evidence="3">
    <location>
        <begin position="91"/>
        <end position="101"/>
    </location>
</feature>
<reference evidence="5" key="1">
    <citation type="journal article" date="2020" name="Ecol. Evol.">
        <title>Genome structure and content of the rice root-knot nematode (Meloidogyne graminicola).</title>
        <authorList>
            <person name="Phan N.T."/>
            <person name="Danchin E.G.J."/>
            <person name="Klopp C."/>
            <person name="Perfus-Barbeoch L."/>
            <person name="Kozlowski D.K."/>
            <person name="Koutsovoulos G.D."/>
            <person name="Lopez-Roques C."/>
            <person name="Bouchez O."/>
            <person name="Zahm M."/>
            <person name="Besnard G."/>
            <person name="Bellafiore S."/>
        </authorList>
    </citation>
    <scope>NUCLEOTIDE SEQUENCE</scope>
    <source>
        <strain evidence="5">VN-18</strain>
    </source>
</reference>
<evidence type="ECO:0000256" key="3">
    <source>
        <dbReference type="SAM" id="MobiDB-lite"/>
    </source>
</evidence>
<evidence type="ECO:0000256" key="2">
    <source>
        <dbReference type="ARBA" id="ARBA00023242"/>
    </source>
</evidence>
<keyword evidence="6" id="KW-1185">Reference proteome</keyword>
<dbReference type="Proteomes" id="UP000605970">
    <property type="component" value="Unassembled WGS sequence"/>
</dbReference>
<dbReference type="SUPFAM" id="SSF54160">
    <property type="entry name" value="Chromo domain-like"/>
    <property type="match status" value="1"/>
</dbReference>
<evidence type="ECO:0000256" key="1">
    <source>
        <dbReference type="ARBA" id="ARBA00004123"/>
    </source>
</evidence>
<dbReference type="PANTHER" id="PTHR22812">
    <property type="entry name" value="CHROMOBOX PROTEIN"/>
    <property type="match status" value="1"/>
</dbReference>
<dbReference type="InterPro" id="IPR016197">
    <property type="entry name" value="Chromo-like_dom_sf"/>
</dbReference>
<comment type="subcellular location">
    <subcellularLocation>
        <location evidence="1">Nucleus</location>
    </subcellularLocation>
</comment>
<dbReference type="Pfam" id="PF00385">
    <property type="entry name" value="Chromo"/>
    <property type="match status" value="1"/>
</dbReference>
<dbReference type="GO" id="GO:0005634">
    <property type="term" value="C:nucleus"/>
    <property type="evidence" value="ECO:0007669"/>
    <property type="project" value="UniProtKB-SubCell"/>
</dbReference>
<feature type="region of interest" description="Disordered" evidence="3">
    <location>
        <begin position="132"/>
        <end position="151"/>
    </location>
</feature>
<keyword evidence="2" id="KW-0539">Nucleus</keyword>
<evidence type="ECO:0000313" key="5">
    <source>
        <dbReference type="EMBL" id="KAF7638646.1"/>
    </source>
</evidence>
<gene>
    <name evidence="5" type="ORF">Mgra_00002024</name>
</gene>
<evidence type="ECO:0000313" key="6">
    <source>
        <dbReference type="Proteomes" id="UP000605970"/>
    </source>
</evidence>
<feature type="region of interest" description="Disordered" evidence="3">
    <location>
        <begin position="69"/>
        <end position="123"/>
    </location>
</feature>
<comment type="caution">
    <text evidence="5">The sequence shown here is derived from an EMBL/GenBank/DDBJ whole genome shotgun (WGS) entry which is preliminary data.</text>
</comment>
<accession>A0A8T0A038</accession>
<protein>
    <submittedName>
        <fullName evidence="5">Chromo domain-containing protein</fullName>
    </submittedName>
</protein>
<dbReference type="InterPro" id="IPR051219">
    <property type="entry name" value="Heterochromatin_chromo-domain"/>
</dbReference>
<organism evidence="5 6">
    <name type="scientific">Meloidogyne graminicola</name>
    <dbReference type="NCBI Taxonomy" id="189291"/>
    <lineage>
        <taxon>Eukaryota</taxon>
        <taxon>Metazoa</taxon>
        <taxon>Ecdysozoa</taxon>
        <taxon>Nematoda</taxon>
        <taxon>Chromadorea</taxon>
        <taxon>Rhabditida</taxon>
        <taxon>Tylenchina</taxon>
        <taxon>Tylenchomorpha</taxon>
        <taxon>Tylenchoidea</taxon>
        <taxon>Meloidogynidae</taxon>
        <taxon>Meloidogyninae</taxon>
        <taxon>Meloidogyne</taxon>
    </lineage>
</organism>
<dbReference type="AlphaFoldDB" id="A0A8T0A038"/>
<dbReference type="Gene3D" id="2.40.50.40">
    <property type="match status" value="1"/>
</dbReference>
<evidence type="ECO:0000259" key="4">
    <source>
        <dbReference type="PROSITE" id="PS50013"/>
    </source>
</evidence>
<dbReference type="InterPro" id="IPR023780">
    <property type="entry name" value="Chromo_domain"/>
</dbReference>
<dbReference type="SMART" id="SM00298">
    <property type="entry name" value="CHROMO"/>
    <property type="match status" value="1"/>
</dbReference>
<dbReference type="PROSITE" id="PS50013">
    <property type="entry name" value="CHROMO_2"/>
    <property type="match status" value="1"/>
</dbReference>
<feature type="compositionally biased region" description="Low complexity" evidence="3">
    <location>
        <begin position="111"/>
        <end position="121"/>
    </location>
</feature>
<dbReference type="EMBL" id="JABEBT010000011">
    <property type="protein sequence ID" value="KAF7638646.1"/>
    <property type="molecule type" value="Genomic_DNA"/>
</dbReference>
<sequence>MTDSDGSSNDGGGLVQVEKILDKRTVKGGKVEYLIKWKGYENPSDNTWLEEPEENCDCPDLIEVFKKNYKEKETNKKASNSKKRRTSPGRNSNSKSKSVSVDRSLKEGSKDGSVSKSSKNIDISKKKTRSKEFVISSSSDNETPAEDKNSAQNEMAPFLENPYDGKVYKFQQDKKIDKVLGVRKYLKDDEQLLALVRYEDTDYELVPTPILATENPVKVNLLNIMSNIFDFFNVKFVVNDLQKKWKNKKLYCALHLKMKKSPSPDRKLIHLSENEIIKEPDELLKILCSDNTKYNAQNVLLLQNYYLHRPDIFELNSINFNEQVQIIFSSKSDFSKELIERIVNYSSTLVIHKIIDQLLLKFDERFLPISVVNFVNILCNSTSFVKANINRIKCLFFNNIALFKLEFNDKEMSEELDKFVLTICIIIKYFPIEIPKFIDISIPDNSNILEYFLRFFEKQEEKYLNSQKRKQILQKLRELISNDVSFLSINGNQNIIDITESDRILVKTISECFELVKLKSSVSVPHTIETNIVNEKLDNIVKLTKVNPSLMARHLPLITSKVQDLVENLSGREIRFSPAVPLMLYILDIIMITIKRRAKTFELENNKICNSIQTKSSLSAIKAIFQIFQNRRNRQIPFLTEKVLQTIVLFVKENQLLSNELFEDDAILLKEILDRQQHVLPLMDREILKREISKITNVETDKL</sequence>
<name>A0A8T0A038_9BILA</name>
<feature type="domain" description="Chromo" evidence="4">
    <location>
        <begin position="15"/>
        <end position="77"/>
    </location>
</feature>